<dbReference type="GO" id="GO:0006364">
    <property type="term" value="P:rRNA processing"/>
    <property type="evidence" value="ECO:0007669"/>
    <property type="project" value="UniProtKB-UniRule"/>
</dbReference>
<dbReference type="HAMAP" id="MF_01468">
    <property type="entry name" value="RNase_Mini_III"/>
    <property type="match status" value="1"/>
</dbReference>
<dbReference type="PIRSF" id="PIRSF005520">
    <property type="entry name" value="UCP005520"/>
    <property type="match status" value="1"/>
</dbReference>
<evidence type="ECO:0000256" key="3">
    <source>
        <dbReference type="ARBA" id="ARBA00022722"/>
    </source>
</evidence>
<dbReference type="InterPro" id="IPR008226">
    <property type="entry name" value="Mini3_fam"/>
</dbReference>
<dbReference type="GO" id="GO:0004525">
    <property type="term" value="F:ribonuclease III activity"/>
    <property type="evidence" value="ECO:0007669"/>
    <property type="project" value="InterPro"/>
</dbReference>
<comment type="cofactor">
    <cofactor evidence="6">
        <name>Mg(2+)</name>
        <dbReference type="ChEBI" id="CHEBI:18420"/>
    </cofactor>
</comment>
<keyword evidence="9" id="KW-1185">Reference proteome</keyword>
<organism evidence="8 9">
    <name type="scientific">Desulfallas thermosapovorans DSM 6562</name>
    <dbReference type="NCBI Taxonomy" id="1121431"/>
    <lineage>
        <taxon>Bacteria</taxon>
        <taxon>Bacillati</taxon>
        <taxon>Bacillota</taxon>
        <taxon>Clostridia</taxon>
        <taxon>Eubacteriales</taxon>
        <taxon>Desulfallaceae</taxon>
        <taxon>Desulfallas</taxon>
    </lineage>
</organism>
<keyword evidence="6" id="KW-0460">Magnesium</keyword>
<evidence type="ECO:0000259" key="7">
    <source>
        <dbReference type="Pfam" id="PF00636"/>
    </source>
</evidence>
<dbReference type="Pfam" id="PF00636">
    <property type="entry name" value="Ribonuclease_3"/>
    <property type="match status" value="1"/>
</dbReference>
<keyword evidence="2 6" id="KW-0698">rRNA processing</keyword>
<protein>
    <recommendedName>
        <fullName evidence="6">Mini-ribonuclease 3</fullName>
        <shortName evidence="6">Mini-3</shortName>
        <shortName evidence="6">Mini-RNase 3</shortName>
        <ecNumber evidence="6">3.1.26.-</ecNumber>
    </recommendedName>
    <alternativeName>
        <fullName evidence="6">Mini-RNase III</fullName>
        <shortName evidence="6">Mini-III</shortName>
    </alternativeName>
</protein>
<dbReference type="InterPro" id="IPR000999">
    <property type="entry name" value="RNase_III_dom"/>
</dbReference>
<evidence type="ECO:0000256" key="2">
    <source>
        <dbReference type="ARBA" id="ARBA00022552"/>
    </source>
</evidence>
<dbReference type="InterPro" id="IPR036389">
    <property type="entry name" value="RNase_III_sf"/>
</dbReference>
<dbReference type="PANTHER" id="PTHR34276:SF1">
    <property type="entry name" value="MINI-RIBONUCLEASE 3"/>
    <property type="match status" value="1"/>
</dbReference>
<dbReference type="Gene3D" id="1.10.1520.10">
    <property type="entry name" value="Ribonuclease III domain"/>
    <property type="match status" value="1"/>
</dbReference>
<gene>
    <name evidence="6" type="primary">mrnC</name>
    <name evidence="8" type="ORF">LX24_02316</name>
</gene>
<evidence type="ECO:0000256" key="5">
    <source>
        <dbReference type="ARBA" id="ARBA00022801"/>
    </source>
</evidence>
<accession>A0A5S4ZPS0</accession>
<dbReference type="EMBL" id="VNHM01000013">
    <property type="protein sequence ID" value="TYO94655.1"/>
    <property type="molecule type" value="Genomic_DNA"/>
</dbReference>
<proteinExistence type="inferred from homology"/>
<feature type="active site" evidence="6">
    <location>
        <position position="6"/>
    </location>
</feature>
<keyword evidence="6" id="KW-0699">rRNA-binding</keyword>
<evidence type="ECO:0000256" key="1">
    <source>
        <dbReference type="ARBA" id="ARBA00022517"/>
    </source>
</evidence>
<dbReference type="GO" id="GO:0019843">
    <property type="term" value="F:rRNA binding"/>
    <property type="evidence" value="ECO:0007669"/>
    <property type="project" value="UniProtKB-UniRule"/>
</dbReference>
<dbReference type="PANTHER" id="PTHR34276">
    <property type="entry name" value="MINI-RIBONUCLEASE 3"/>
    <property type="match status" value="1"/>
</dbReference>
<evidence type="ECO:0000256" key="6">
    <source>
        <dbReference type="HAMAP-Rule" id="MF_01468"/>
    </source>
</evidence>
<keyword evidence="3 6" id="KW-0540">Nuclease</keyword>
<keyword evidence="6" id="KW-0694">RNA-binding</keyword>
<dbReference type="AlphaFoldDB" id="A0A5S4ZPS0"/>
<keyword evidence="5 6" id="KW-0378">Hydrolase</keyword>
<comment type="caution">
    <text evidence="8">The sequence shown here is derived from an EMBL/GenBank/DDBJ whole genome shotgun (WGS) entry which is preliminary data.</text>
</comment>
<feature type="domain" description="RNase III" evidence="7">
    <location>
        <begin position="2"/>
        <end position="97"/>
    </location>
</feature>
<evidence type="ECO:0000313" key="9">
    <source>
        <dbReference type="Proteomes" id="UP000323166"/>
    </source>
</evidence>
<keyword evidence="6" id="KW-0963">Cytoplasm</keyword>
<comment type="function">
    <text evidence="6">Involved in correct processing of both the 5' and 3' ends of 23S rRNA precursor. Processes 30S rRNA precursor transcript even in absence of ribonuclease 3 (Rnc); Rnc processes 30S rRNA into smaller rRNA precursors.</text>
</comment>
<name>A0A5S4ZPS0_9FIRM</name>
<dbReference type="GO" id="GO:0005737">
    <property type="term" value="C:cytoplasm"/>
    <property type="evidence" value="ECO:0007669"/>
    <property type="project" value="UniProtKB-SubCell"/>
</dbReference>
<reference evidence="8 9" key="1">
    <citation type="submission" date="2019-07" db="EMBL/GenBank/DDBJ databases">
        <title>Genomic Encyclopedia of Type Strains, Phase I: the one thousand microbial genomes (KMG-I) project.</title>
        <authorList>
            <person name="Kyrpides N."/>
        </authorList>
    </citation>
    <scope>NUCLEOTIDE SEQUENCE [LARGE SCALE GENOMIC DNA]</scope>
    <source>
        <strain evidence="8 9">DSM 6562</strain>
    </source>
</reference>
<keyword evidence="4 6" id="KW-0255">Endonuclease</keyword>
<comment type="subcellular location">
    <subcellularLocation>
        <location evidence="6">Cytoplasm</location>
    </subcellularLocation>
</comment>
<comment type="subunit">
    <text evidence="6">Homodimer.</text>
</comment>
<comment type="similarity">
    <text evidence="6">Belongs to the MrnC RNase family.</text>
</comment>
<dbReference type="Proteomes" id="UP000323166">
    <property type="component" value="Unassembled WGS sequence"/>
</dbReference>
<keyword evidence="1 6" id="KW-0690">Ribosome biogenesis</keyword>
<sequence length="121" mass="13606">MAYIGDAVYELAIREYLVNQGITSVNKLHREAVRYVRASTQAKVFRALAGHLNKTEEAVARRGRNAKPGHAPRGDSVIEYRHSTGFECLVGYLYLQRDWSRLEEILTLARDVISQELGAGC</sequence>
<evidence type="ECO:0000313" key="8">
    <source>
        <dbReference type="EMBL" id="TYO94655.1"/>
    </source>
</evidence>
<evidence type="ECO:0000256" key="4">
    <source>
        <dbReference type="ARBA" id="ARBA00022759"/>
    </source>
</evidence>
<dbReference type="EC" id="3.1.26.-" evidence="6"/>
<dbReference type="SUPFAM" id="SSF69065">
    <property type="entry name" value="RNase III domain-like"/>
    <property type="match status" value="1"/>
</dbReference>